<protein>
    <recommendedName>
        <fullName evidence="2">C2H2-type domain-containing protein</fullName>
    </recommendedName>
</protein>
<comment type="caution">
    <text evidence="3">The sequence shown here is derived from an EMBL/GenBank/DDBJ whole genome shotgun (WGS) entry which is preliminary data.</text>
</comment>
<accession>A0A8H4RGA1</accession>
<dbReference type="OrthoDB" id="5305647at2759"/>
<feature type="compositionally biased region" description="Low complexity" evidence="1">
    <location>
        <begin position="12"/>
        <end position="22"/>
    </location>
</feature>
<organism evidence="3 4">
    <name type="scientific">Cudoniella acicularis</name>
    <dbReference type="NCBI Taxonomy" id="354080"/>
    <lineage>
        <taxon>Eukaryota</taxon>
        <taxon>Fungi</taxon>
        <taxon>Dikarya</taxon>
        <taxon>Ascomycota</taxon>
        <taxon>Pezizomycotina</taxon>
        <taxon>Leotiomycetes</taxon>
        <taxon>Helotiales</taxon>
        <taxon>Tricladiaceae</taxon>
        <taxon>Cudoniella</taxon>
    </lineage>
</organism>
<dbReference type="Pfam" id="PF26177">
    <property type="entry name" value="zf_C2H2_17_1st"/>
    <property type="match status" value="1"/>
</dbReference>
<feature type="domain" description="C2H2-type" evidence="2">
    <location>
        <begin position="52"/>
        <end position="78"/>
    </location>
</feature>
<evidence type="ECO:0000313" key="3">
    <source>
        <dbReference type="EMBL" id="KAF4628756.1"/>
    </source>
</evidence>
<dbReference type="EMBL" id="JAAMPI010000766">
    <property type="protein sequence ID" value="KAF4628756.1"/>
    <property type="molecule type" value="Genomic_DNA"/>
</dbReference>
<dbReference type="SMART" id="SM00355">
    <property type="entry name" value="ZnF_C2H2"/>
    <property type="match status" value="2"/>
</dbReference>
<evidence type="ECO:0000259" key="2">
    <source>
        <dbReference type="SMART" id="SM00355"/>
    </source>
</evidence>
<gene>
    <name evidence="3" type="ORF">G7Y89_g9397</name>
</gene>
<keyword evidence="4" id="KW-1185">Reference proteome</keyword>
<dbReference type="AlphaFoldDB" id="A0A8H4RGA1"/>
<feature type="region of interest" description="Disordered" evidence="1">
    <location>
        <begin position="1"/>
        <end position="27"/>
    </location>
</feature>
<dbReference type="InterPro" id="IPR059009">
    <property type="entry name" value="Znf_C2H2_17_1st"/>
</dbReference>
<sequence length="188" mass="20193">MRSNAPGMGAQKSASSKSNANSDPGDPRDPVIRYIHHLYSHIVFLLTLHRPYACQEPQCNGLDFGDKGELQRHEKENHRAEKFCCTIRGCPRSIRGFGRKRNLDLHFLSKHRAGVTGAIVGGERTINKEVEMNSNIVGSHNRDDGSELNMGDGSVGGSCCAGGHGKFASDFTGVGGEKDVIGGESGEG</sequence>
<reference evidence="3 4" key="1">
    <citation type="submission" date="2020-03" db="EMBL/GenBank/DDBJ databases">
        <title>Draft Genome Sequence of Cudoniella acicularis.</title>
        <authorList>
            <person name="Buettner E."/>
            <person name="Kellner H."/>
        </authorList>
    </citation>
    <scope>NUCLEOTIDE SEQUENCE [LARGE SCALE GENOMIC DNA]</scope>
    <source>
        <strain evidence="3 4">DSM 108380</strain>
    </source>
</reference>
<proteinExistence type="predicted"/>
<evidence type="ECO:0000256" key="1">
    <source>
        <dbReference type="SAM" id="MobiDB-lite"/>
    </source>
</evidence>
<evidence type="ECO:0000313" key="4">
    <source>
        <dbReference type="Proteomes" id="UP000566819"/>
    </source>
</evidence>
<feature type="domain" description="C2H2-type" evidence="2">
    <location>
        <begin position="83"/>
        <end position="111"/>
    </location>
</feature>
<dbReference type="Proteomes" id="UP000566819">
    <property type="component" value="Unassembled WGS sequence"/>
</dbReference>
<name>A0A8H4RGA1_9HELO</name>
<dbReference type="InterPro" id="IPR013087">
    <property type="entry name" value="Znf_C2H2_type"/>
</dbReference>